<evidence type="ECO:0000313" key="2">
    <source>
        <dbReference type="EMBL" id="CAD9453915.1"/>
    </source>
</evidence>
<protein>
    <submittedName>
        <fullName evidence="2">Uncharacterized protein</fullName>
    </submittedName>
</protein>
<dbReference type="AlphaFoldDB" id="A0A7S2DI88"/>
<reference evidence="2" key="1">
    <citation type="submission" date="2021-01" db="EMBL/GenBank/DDBJ databases">
        <authorList>
            <person name="Corre E."/>
            <person name="Pelletier E."/>
            <person name="Niang G."/>
            <person name="Scheremetjew M."/>
            <person name="Finn R."/>
            <person name="Kale V."/>
            <person name="Holt S."/>
            <person name="Cochrane G."/>
            <person name="Meng A."/>
            <person name="Brown T."/>
            <person name="Cohen L."/>
        </authorList>
    </citation>
    <scope>NUCLEOTIDE SEQUENCE</scope>
    <source>
        <strain evidence="2">CCMP1381</strain>
    </source>
</reference>
<evidence type="ECO:0000256" key="1">
    <source>
        <dbReference type="SAM" id="SignalP"/>
    </source>
</evidence>
<keyword evidence="1" id="KW-0732">Signal</keyword>
<dbReference type="EMBL" id="HBGS01043042">
    <property type="protein sequence ID" value="CAD9453915.1"/>
    <property type="molecule type" value="Transcribed_RNA"/>
</dbReference>
<feature type="signal peptide" evidence="1">
    <location>
        <begin position="1"/>
        <end position="23"/>
    </location>
</feature>
<feature type="chain" id="PRO_5031343582" evidence="1">
    <location>
        <begin position="24"/>
        <end position="388"/>
    </location>
</feature>
<sequence>MISDIKKFHGIILLLGWAHLSFAVLTSPAKVQSLEANIPRREWLQLGGFLAVAMGGPGKCRAEQAQGVEVITASDIGKAVRISTIKGAQFADSVDYKWERFSDSLRDKNQCDPTTGRRMFDNGFRRDGTRIGNPVLGNLCSPQPLRPFDPTLAASLLDTLDRTASKQTGQSEAVLKGNVKELQDRARPAFARAEMGKNEAELERSKHNFEVFTRAKAYSAYISDRPRIKQFQEGWGSSVIDLLASGAGRREFTSPFPKASPEDDTRRYDEGKLLDALGVISVCLRKLESGGLIGRWEIAVPTDDDGEVVTIAVDDDVTLGGQIFLREETMPLSGAVVEAIVTAALKRSDILFRSDSFFLDPSTTRQEVYEPTQLLLSLANLRTGRSPQ</sequence>
<proteinExistence type="predicted"/>
<name>A0A7S2DI88_9STRA</name>
<organism evidence="2">
    <name type="scientific">Octactis speculum</name>
    <dbReference type="NCBI Taxonomy" id="3111310"/>
    <lineage>
        <taxon>Eukaryota</taxon>
        <taxon>Sar</taxon>
        <taxon>Stramenopiles</taxon>
        <taxon>Ochrophyta</taxon>
        <taxon>Dictyochophyceae</taxon>
        <taxon>Dictyochales</taxon>
        <taxon>Dictyochaceae</taxon>
        <taxon>Octactis</taxon>
    </lineage>
</organism>
<gene>
    <name evidence="2" type="ORF">DSPE1174_LOCUS22209</name>
</gene>
<accession>A0A7S2DI88</accession>